<name>A0AC34PWP1_9BILA</name>
<reference evidence="2" key="1">
    <citation type="submission" date="2022-11" db="UniProtKB">
        <authorList>
            <consortium name="WormBaseParasite"/>
        </authorList>
    </citation>
    <scope>IDENTIFICATION</scope>
</reference>
<protein>
    <submittedName>
        <fullName evidence="2">Uncharacterized protein</fullName>
    </submittedName>
</protein>
<evidence type="ECO:0000313" key="1">
    <source>
        <dbReference type="Proteomes" id="UP000887576"/>
    </source>
</evidence>
<sequence>MDLNLIFVFLSGLQLCLTVLISSPFDNFRIECPQKYGAQRISIKMAESEGRLRQDTVFSLSCNPINEIYPWERIPQGVQDLEREDCHYTGMFDPIMDTNVSYTCAEREYIAGISRVTDTRIQMMCCRLRTRDETNCVSLRFGKPFGTNSKAEIQLNGKLINAFGVEQNLYKIRFCDLVPRAISEILADVKTTTMKPVVTSVSESTTTTKVSTTTQTIATSSENDKLTTKILTTEPTTTVQTSKINTKDETKSIVNQELEIFTTSSTQSPVLSTSTINTTIFDPKNSIEVTASVLPKENMFPSDKDYENIEEAESELMSTIAEMMKAKKIAVEILAKVKASGVKQQAMDKQQEMAEEILKEIENQNDPNNAEQIFKESIEMLNELAEAKKIMSAEEFTKEVERQNNEKEQSQTSFEPVVEQLSEEVLKAAANSQESRRAPIKTRPNTTLPPLDNFPSPPPHRRPSELSSYPSSVNRYPEYRVPVRHSQSSPPDFEEYDDLFRETPKPLFHRRPRPAVTTKHPVVNYNAKLSQIQPYVDEDTETSPFEEENRPRPVPKHNSPPSNEIFETDEEIIATANPKFRRPTIRYDNDSPFEVRRAPLPRGPALNLKQKADDLIPVDVEEAALAMTMPVMDDKKALENSKLKPKTEIHESTKDAVKIFAPANNQPMELNDEMLQQLMSMESVGDSLQNIHKNVETLVPMTAVDSENATMEEEATTTMNATISEEITATSEDLTTTTEELSTTTSSSTEDPTTTASTTTPTTTTEEITEEPTTTFETTPSTTPYDPATFYHTVPIKKQTKKEKYLTFCTKDLAIRDANNMVVACGDSIEVWYPPRCPVDSACFYTEDSTFRICCPISKG</sequence>
<proteinExistence type="predicted"/>
<evidence type="ECO:0000313" key="2">
    <source>
        <dbReference type="WBParaSite" id="JU765_v2.g10681.t1"/>
    </source>
</evidence>
<dbReference type="Proteomes" id="UP000887576">
    <property type="component" value="Unplaced"/>
</dbReference>
<dbReference type="WBParaSite" id="JU765_v2.g10681.t1">
    <property type="protein sequence ID" value="JU765_v2.g10681.t1"/>
    <property type="gene ID" value="JU765_v2.g10681"/>
</dbReference>
<organism evidence="1 2">
    <name type="scientific">Panagrolaimus sp. JU765</name>
    <dbReference type="NCBI Taxonomy" id="591449"/>
    <lineage>
        <taxon>Eukaryota</taxon>
        <taxon>Metazoa</taxon>
        <taxon>Ecdysozoa</taxon>
        <taxon>Nematoda</taxon>
        <taxon>Chromadorea</taxon>
        <taxon>Rhabditida</taxon>
        <taxon>Tylenchina</taxon>
        <taxon>Panagrolaimomorpha</taxon>
        <taxon>Panagrolaimoidea</taxon>
        <taxon>Panagrolaimidae</taxon>
        <taxon>Panagrolaimus</taxon>
    </lineage>
</organism>
<accession>A0AC34PWP1</accession>